<dbReference type="GO" id="GO:0070967">
    <property type="term" value="F:coenzyme F420 binding"/>
    <property type="evidence" value="ECO:0007669"/>
    <property type="project" value="TreeGrafter"/>
</dbReference>
<dbReference type="InterPro" id="IPR012349">
    <property type="entry name" value="Split_barrel_FMN-bd"/>
</dbReference>
<dbReference type="Gene3D" id="2.30.110.10">
    <property type="entry name" value="Electron Transport, Fmn-binding Protein, Chain A"/>
    <property type="match status" value="1"/>
</dbReference>
<gene>
    <name evidence="3" type="ORF">DVS28_a0633</name>
</gene>
<comment type="catalytic activity">
    <reaction evidence="2">
        <text>oxidized coenzyme F420-(gamma-L-Glu)(n) + a quinol + H(+) = reduced coenzyme F420-(gamma-L-Glu)(n) + a quinone</text>
        <dbReference type="Rhea" id="RHEA:39663"/>
        <dbReference type="Rhea" id="RHEA-COMP:12939"/>
        <dbReference type="Rhea" id="RHEA-COMP:14378"/>
        <dbReference type="ChEBI" id="CHEBI:15378"/>
        <dbReference type="ChEBI" id="CHEBI:24646"/>
        <dbReference type="ChEBI" id="CHEBI:132124"/>
        <dbReference type="ChEBI" id="CHEBI:133980"/>
        <dbReference type="ChEBI" id="CHEBI:139511"/>
    </reaction>
</comment>
<evidence type="ECO:0000313" key="3">
    <source>
        <dbReference type="EMBL" id="AXV05335.1"/>
    </source>
</evidence>
<protein>
    <submittedName>
        <fullName evidence="3">AclJ</fullName>
    </submittedName>
</protein>
<dbReference type="NCBIfam" id="TIGR00026">
    <property type="entry name" value="hi_GC_TIGR00026"/>
    <property type="match status" value="1"/>
</dbReference>
<evidence type="ECO:0000313" key="4">
    <source>
        <dbReference type="Proteomes" id="UP000264006"/>
    </source>
</evidence>
<reference evidence="3 4" key="1">
    <citation type="submission" date="2018-09" db="EMBL/GenBank/DDBJ databases">
        <title>Complete genome sequence of Euzebya sp. DY32-46 isolated from seawater of Pacific Ocean.</title>
        <authorList>
            <person name="Xu L."/>
            <person name="Wu Y.-H."/>
            <person name="Xu X.-W."/>
        </authorList>
    </citation>
    <scope>NUCLEOTIDE SEQUENCE [LARGE SCALE GENOMIC DNA]</scope>
    <source>
        <strain evidence="3 4">DY32-46</strain>
    </source>
</reference>
<dbReference type="InterPro" id="IPR004378">
    <property type="entry name" value="F420H2_quin_Rdtase"/>
</dbReference>
<accession>A0A346XSY8</accession>
<dbReference type="GO" id="GO:0005886">
    <property type="term" value="C:plasma membrane"/>
    <property type="evidence" value="ECO:0007669"/>
    <property type="project" value="TreeGrafter"/>
</dbReference>
<sequence length="110" mass="12275">MPVIVLTTAGRTSGNLRKSPLMRVVHDGDYAAVASVGGAPEHPAWYHNLVAHPACTVQDGPTISDRVARELEGAEREEWWARCVEAFPDYAEYETRTDRIIPVMLLERDD</sequence>
<organism evidence="3 4">
    <name type="scientific">Euzebya pacifica</name>
    <dbReference type="NCBI Taxonomy" id="1608957"/>
    <lineage>
        <taxon>Bacteria</taxon>
        <taxon>Bacillati</taxon>
        <taxon>Actinomycetota</taxon>
        <taxon>Nitriliruptoria</taxon>
        <taxon>Euzebyales</taxon>
    </lineage>
</organism>
<dbReference type="Pfam" id="PF04075">
    <property type="entry name" value="F420H2_quin_red"/>
    <property type="match status" value="1"/>
</dbReference>
<dbReference type="GO" id="GO:0016491">
    <property type="term" value="F:oxidoreductase activity"/>
    <property type="evidence" value="ECO:0007669"/>
    <property type="project" value="InterPro"/>
</dbReference>
<evidence type="ECO:0000256" key="2">
    <source>
        <dbReference type="ARBA" id="ARBA00049106"/>
    </source>
</evidence>
<dbReference type="PANTHER" id="PTHR39428:SF3">
    <property type="entry name" value="DEAZAFLAVIN-DEPENDENT NITROREDUCTASE"/>
    <property type="match status" value="1"/>
</dbReference>
<name>A0A346XSY8_9ACTN</name>
<dbReference type="KEGG" id="euz:DVS28_a0633"/>
<dbReference type="Proteomes" id="UP000264006">
    <property type="component" value="Chromosome"/>
</dbReference>
<dbReference type="EMBL" id="CP031165">
    <property type="protein sequence ID" value="AXV05335.1"/>
    <property type="molecule type" value="Genomic_DNA"/>
</dbReference>
<keyword evidence="4" id="KW-1185">Reference proteome</keyword>
<dbReference type="PANTHER" id="PTHR39428">
    <property type="entry name" value="F420H(2)-DEPENDENT QUINONE REDUCTASE RV1261C"/>
    <property type="match status" value="1"/>
</dbReference>
<comment type="similarity">
    <text evidence="1">Belongs to the F420H(2)-dependent quinone reductase family.</text>
</comment>
<proteinExistence type="inferred from homology"/>
<dbReference type="AlphaFoldDB" id="A0A346XSY8"/>
<evidence type="ECO:0000256" key="1">
    <source>
        <dbReference type="ARBA" id="ARBA00008710"/>
    </source>
</evidence>